<dbReference type="InterPro" id="IPR001054">
    <property type="entry name" value="A/G_cyclase"/>
</dbReference>
<dbReference type="InterPro" id="IPR013761">
    <property type="entry name" value="SAM/pointed_sf"/>
</dbReference>
<keyword evidence="5" id="KW-1185">Reference proteome</keyword>
<dbReference type="AlphaFoldDB" id="A0A1H5UKE0"/>
<keyword evidence="1" id="KW-0547">Nucleotide-binding</keyword>
<dbReference type="GO" id="GO:0005524">
    <property type="term" value="F:ATP binding"/>
    <property type="evidence" value="ECO:0007669"/>
    <property type="project" value="UniProtKB-KW"/>
</dbReference>
<dbReference type="Pfam" id="PF00211">
    <property type="entry name" value="Guanylate_cyc"/>
    <property type="match status" value="1"/>
</dbReference>
<accession>A0A1H5UKE0</accession>
<dbReference type="Gene3D" id="1.10.150.50">
    <property type="entry name" value="Transcription Factor, Ets-1"/>
    <property type="match status" value="1"/>
</dbReference>
<dbReference type="InterPro" id="IPR011990">
    <property type="entry name" value="TPR-like_helical_dom_sf"/>
</dbReference>
<protein>
    <submittedName>
        <fullName evidence="4">SAM domain (Sterile alpha motif)</fullName>
    </submittedName>
</protein>
<dbReference type="SUPFAM" id="SSF55073">
    <property type="entry name" value="Nucleotide cyclase"/>
    <property type="match status" value="1"/>
</dbReference>
<dbReference type="Gene3D" id="3.30.70.1230">
    <property type="entry name" value="Nucleotide cyclase"/>
    <property type="match status" value="1"/>
</dbReference>
<dbReference type="EMBL" id="FNVD01000004">
    <property type="protein sequence ID" value="SEF75500.1"/>
    <property type="molecule type" value="Genomic_DNA"/>
</dbReference>
<dbReference type="Gene3D" id="3.40.50.300">
    <property type="entry name" value="P-loop containing nucleotide triphosphate hydrolases"/>
    <property type="match status" value="1"/>
</dbReference>
<evidence type="ECO:0000256" key="1">
    <source>
        <dbReference type="ARBA" id="ARBA00022741"/>
    </source>
</evidence>
<dbReference type="Proteomes" id="UP000236742">
    <property type="component" value="Unassembled WGS sequence"/>
</dbReference>
<dbReference type="CDD" id="cd09487">
    <property type="entry name" value="SAM_superfamily"/>
    <property type="match status" value="1"/>
</dbReference>
<dbReference type="GO" id="GO:0004016">
    <property type="term" value="F:adenylate cyclase activity"/>
    <property type="evidence" value="ECO:0007669"/>
    <property type="project" value="TreeGrafter"/>
</dbReference>
<dbReference type="InterPro" id="IPR041664">
    <property type="entry name" value="AAA_16"/>
</dbReference>
<dbReference type="Pfam" id="PF00536">
    <property type="entry name" value="SAM_1"/>
    <property type="match status" value="1"/>
</dbReference>
<evidence type="ECO:0000259" key="3">
    <source>
        <dbReference type="PROSITE" id="PS50125"/>
    </source>
</evidence>
<dbReference type="OrthoDB" id="341967at2"/>
<dbReference type="Pfam" id="PF13191">
    <property type="entry name" value="AAA_16"/>
    <property type="match status" value="1"/>
</dbReference>
<dbReference type="InterPro" id="IPR027417">
    <property type="entry name" value="P-loop_NTPase"/>
</dbReference>
<dbReference type="SUPFAM" id="SSF52540">
    <property type="entry name" value="P-loop containing nucleoside triphosphate hydrolases"/>
    <property type="match status" value="1"/>
</dbReference>
<name>A0A1H5UKE0_9RHOB</name>
<evidence type="ECO:0000313" key="4">
    <source>
        <dbReference type="EMBL" id="SEF75500.1"/>
    </source>
</evidence>
<dbReference type="PANTHER" id="PTHR16305">
    <property type="entry name" value="TESTICULAR SOLUBLE ADENYLYL CYCLASE"/>
    <property type="match status" value="1"/>
</dbReference>
<dbReference type="GO" id="GO:0035556">
    <property type="term" value="P:intracellular signal transduction"/>
    <property type="evidence" value="ECO:0007669"/>
    <property type="project" value="InterPro"/>
</dbReference>
<dbReference type="InterPro" id="IPR001660">
    <property type="entry name" value="SAM"/>
</dbReference>
<dbReference type="Gene3D" id="1.25.40.10">
    <property type="entry name" value="Tetratricopeptide repeat domain"/>
    <property type="match status" value="1"/>
</dbReference>
<proteinExistence type="predicted"/>
<organism evidence="4 5">
    <name type="scientific">Jhaorihella thermophila</name>
    <dbReference type="NCBI Taxonomy" id="488547"/>
    <lineage>
        <taxon>Bacteria</taxon>
        <taxon>Pseudomonadati</taxon>
        <taxon>Pseudomonadota</taxon>
        <taxon>Alphaproteobacteria</taxon>
        <taxon>Rhodobacterales</taxon>
        <taxon>Paracoccaceae</taxon>
        <taxon>Jhaorihella</taxon>
    </lineage>
</organism>
<dbReference type="CDD" id="cd07302">
    <property type="entry name" value="CHD"/>
    <property type="match status" value="1"/>
</dbReference>
<reference evidence="4 5" key="1">
    <citation type="submission" date="2016-10" db="EMBL/GenBank/DDBJ databases">
        <authorList>
            <person name="de Groot N.N."/>
        </authorList>
    </citation>
    <scope>NUCLEOTIDE SEQUENCE [LARGE SCALE GENOMIC DNA]</scope>
    <source>
        <strain evidence="4 5">DSM 23413</strain>
    </source>
</reference>
<evidence type="ECO:0000256" key="2">
    <source>
        <dbReference type="ARBA" id="ARBA00022840"/>
    </source>
</evidence>
<dbReference type="SUPFAM" id="SSF48452">
    <property type="entry name" value="TPR-like"/>
    <property type="match status" value="1"/>
</dbReference>
<dbReference type="SMART" id="SM00044">
    <property type="entry name" value="CYCc"/>
    <property type="match status" value="1"/>
</dbReference>
<dbReference type="RefSeq" id="WP_104007345.1">
    <property type="nucleotide sequence ID" value="NZ_FNVD01000004.1"/>
</dbReference>
<dbReference type="InterPro" id="IPR029787">
    <property type="entry name" value="Nucleotide_cyclase"/>
</dbReference>
<gene>
    <name evidence="4" type="ORF">SAMN05421751_104120</name>
</gene>
<sequence>MSRQYNDLTAFLNQHDLGRYAELLETGGVDLSSLPLLTSNDFRELGLPLVARRRMVAAAATLAERPAAGRVKTTPHPGERRRLTVIFCDLVGSTELSVRLDPEDFADLVQHFTLSVTGAVERFDGHVAKILGDGVLACFGYPHAHEDDAERAVLASLDCLETISRTPFETDTGERIPVRARIGIHTGTVVVTAPGADGVSVEELMGNAPNVAQRIQVQAAPGEILTGDRTRGLAGDRFDYDQLEPRWLKGVEGPMKLYRVRRENPSRTRFDIRNNGTLTPLVGRQAEVDRLIGIWRETVAGRGRSVLVSGPAGIGKSRVSRAFLDGVRSEPKALVTLQCSPHHMGTPLFPVISRLSQHMDDLVTQGCANRAEALAAWLDRAGMDDPCNRALAASLLSIDLAGTVAPLDMSPRQKLEETLLLLVDHAEAVARHTPVLLWVEDCHWADPTTLSLLRLCQHRLARARIMMLVTFRAEREPPPHDRFDTHLELAALAAGALGELIDNAARPAAVPDGARQTIIRRSEGLPLFAEELTKSVVRRLESSSEGQAGAEVPQNWEVPESLVDSLAARLDALPTAKQLAQVAAAIGREVDRTLLRRVSGYGRDRFDRAIAELFEAQMIRSPARSDPERLIFGHALIQDVAYQLMLRRDRRAIHARIVEVMEQGGGDMPPPLPEVLAHHFEAAQQPERAAQCLLDAGLAAVRRSANTEALVHLERALKLVTGKTRISRSRAMELELQIRNMIGTPLIATHGYTSKATVRAFQRAEEIALELGDDPSRFHALFGLWGYRWMAGHLDRSLGVARDMLDLAERIDADEALILAHRCVGSSHWIMGDFDRALAHLDWVIGKTIDTDTSELAGRYAVCPCVVAQVLGGYGMWLQGRREEGLRRVSDGLARAQSMNHAYSLALAHSMLGGLAVLSGDQDALGVHAEALCRIGKERRFPYWLHYGQMLWGLLVAQRGDVDAGRVLIEAAIEAYDAMGVFIHRTVQLVLLSEIARLGGDLRAARDWLEEARALGNRTGERQWFGVIDDRLAALFGPRAVSQPGR</sequence>
<dbReference type="PROSITE" id="PS50125">
    <property type="entry name" value="GUANYLATE_CYCLASE_2"/>
    <property type="match status" value="1"/>
</dbReference>
<keyword evidence="2" id="KW-0067">ATP-binding</keyword>
<dbReference type="GO" id="GO:0005737">
    <property type="term" value="C:cytoplasm"/>
    <property type="evidence" value="ECO:0007669"/>
    <property type="project" value="TreeGrafter"/>
</dbReference>
<dbReference type="SUPFAM" id="SSF47769">
    <property type="entry name" value="SAM/Pointed domain"/>
    <property type="match status" value="1"/>
</dbReference>
<evidence type="ECO:0000313" key="5">
    <source>
        <dbReference type="Proteomes" id="UP000236742"/>
    </source>
</evidence>
<dbReference type="GO" id="GO:0009190">
    <property type="term" value="P:cyclic nucleotide biosynthetic process"/>
    <property type="evidence" value="ECO:0007669"/>
    <property type="project" value="InterPro"/>
</dbReference>
<feature type="domain" description="Guanylate cyclase" evidence="3">
    <location>
        <begin position="84"/>
        <end position="216"/>
    </location>
</feature>
<dbReference type="PANTHER" id="PTHR16305:SF28">
    <property type="entry name" value="GUANYLATE CYCLASE DOMAIN-CONTAINING PROTEIN"/>
    <property type="match status" value="1"/>
</dbReference>